<gene>
    <name evidence="2" type="ORF">WN51_05226</name>
</gene>
<evidence type="ECO:0000256" key="1">
    <source>
        <dbReference type="SAM" id="Phobius"/>
    </source>
</evidence>
<sequence length="285" mass="31760">MDDSAILEKNTSSSGDTFFLGGALTRLKLGAIIIITSTLFFFKLALYLEGKRFQPCSSDLKILTITCLILFRTFVCKNPKIVQIGGSKKLNDQNNQMYQKLVEQQVASTILKLRKMSPIHCSVVAQSQNVCSNLPRQYRNKNPNPSSGYFEVNFTIQNTQKTDFGFDLEKNYLDLCRNDSSVAGRLSHCDICTCHCLVLSELRFALCPAVIGFAIVYSYVETVQVIIIINAFHRFPTHNIFLMAVESHCADGASEKSTIHCEDEISQVPSSSTAYSVLRAILNVA</sequence>
<dbReference type="EMBL" id="KQ435867">
    <property type="protein sequence ID" value="KOX70276.1"/>
    <property type="molecule type" value="Genomic_DNA"/>
</dbReference>
<keyword evidence="1" id="KW-0472">Membrane</keyword>
<evidence type="ECO:0000313" key="2">
    <source>
        <dbReference type="EMBL" id="KOX70276.1"/>
    </source>
</evidence>
<protein>
    <submittedName>
        <fullName evidence="2">Uncharacterized protein</fullName>
    </submittedName>
</protein>
<proteinExistence type="predicted"/>
<keyword evidence="1" id="KW-1133">Transmembrane helix</keyword>
<reference evidence="2 3" key="1">
    <citation type="submission" date="2015-07" db="EMBL/GenBank/DDBJ databases">
        <title>The genome of Melipona quadrifasciata.</title>
        <authorList>
            <person name="Pan H."/>
            <person name="Kapheim K."/>
        </authorList>
    </citation>
    <scope>NUCLEOTIDE SEQUENCE [LARGE SCALE GENOMIC DNA]</scope>
    <source>
        <strain evidence="2">0111107301</strain>
        <tissue evidence="2">Whole body</tissue>
    </source>
</reference>
<accession>A0A0M8ZUI9</accession>
<keyword evidence="3" id="KW-1185">Reference proteome</keyword>
<keyword evidence="1" id="KW-0812">Transmembrane</keyword>
<feature type="transmembrane region" description="Helical" evidence="1">
    <location>
        <begin position="29"/>
        <end position="48"/>
    </location>
</feature>
<evidence type="ECO:0000313" key="3">
    <source>
        <dbReference type="Proteomes" id="UP000053105"/>
    </source>
</evidence>
<name>A0A0M8ZUI9_9HYME</name>
<organism evidence="2 3">
    <name type="scientific">Melipona quadrifasciata</name>
    <dbReference type="NCBI Taxonomy" id="166423"/>
    <lineage>
        <taxon>Eukaryota</taxon>
        <taxon>Metazoa</taxon>
        <taxon>Ecdysozoa</taxon>
        <taxon>Arthropoda</taxon>
        <taxon>Hexapoda</taxon>
        <taxon>Insecta</taxon>
        <taxon>Pterygota</taxon>
        <taxon>Neoptera</taxon>
        <taxon>Endopterygota</taxon>
        <taxon>Hymenoptera</taxon>
        <taxon>Apocrita</taxon>
        <taxon>Aculeata</taxon>
        <taxon>Apoidea</taxon>
        <taxon>Anthophila</taxon>
        <taxon>Apidae</taxon>
        <taxon>Melipona</taxon>
    </lineage>
</organism>
<dbReference type="Proteomes" id="UP000053105">
    <property type="component" value="Unassembled WGS sequence"/>
</dbReference>
<dbReference type="AlphaFoldDB" id="A0A0M8ZUI9"/>